<evidence type="ECO:0000313" key="2">
    <source>
        <dbReference type="EMBL" id="KAA8894578.1"/>
    </source>
</evidence>
<keyword evidence="3" id="KW-1185">Reference proteome</keyword>
<sequence>MISHTPRRAHLFAFAGNWALRVKAFTGAAWGDFEELPHAKNAASLPALATWGYNRVDIFYTAQDGAVYHGTLARATTFRRVDGTKAYGPPVALARRGATVLDLFWVGEEQVLFHRAMGGDGAWGAAENISGPCTTSPAATSWGPERLDVFVVHYDKALYHKAWDGKRWDYYFHKLGAEEFEAPPAAVCWGEGRIDVFAVDVKGRLLQKFWERGQWCAGWVELGTGYRGTPTVLSEGKGMLQVFAVREGVVWRLKYGDGKWSKAESIGGYCLARPAATLC</sequence>
<evidence type="ECO:0000259" key="1">
    <source>
        <dbReference type="Pfam" id="PF26607"/>
    </source>
</evidence>
<dbReference type="Pfam" id="PF26607">
    <property type="entry name" value="DUF8189"/>
    <property type="match status" value="1"/>
</dbReference>
<proteinExistence type="predicted"/>
<dbReference type="Gene3D" id="2.120.10.70">
    <property type="entry name" value="Fucose-specific lectin"/>
    <property type="match status" value="1"/>
</dbReference>
<protein>
    <recommendedName>
        <fullName evidence="1">PLL-like beta propeller domain-containing protein</fullName>
    </recommendedName>
</protein>
<dbReference type="EMBL" id="VXIS01000329">
    <property type="protein sequence ID" value="KAA8894578.1"/>
    <property type="molecule type" value="Genomic_DNA"/>
</dbReference>
<dbReference type="InterPro" id="IPR058502">
    <property type="entry name" value="PLL-like_beta-prop"/>
</dbReference>
<dbReference type="OrthoDB" id="406838at2759"/>
<name>A0A5J5EIS1_9PEZI</name>
<dbReference type="SUPFAM" id="SSF89372">
    <property type="entry name" value="Fucose-specific lectin"/>
    <property type="match status" value="2"/>
</dbReference>
<dbReference type="Proteomes" id="UP000326924">
    <property type="component" value="Unassembled WGS sequence"/>
</dbReference>
<dbReference type="InParanoid" id="A0A5J5EIS1"/>
<evidence type="ECO:0000313" key="3">
    <source>
        <dbReference type="Proteomes" id="UP000326924"/>
    </source>
</evidence>
<comment type="caution">
    <text evidence="2">The sequence shown here is derived from an EMBL/GenBank/DDBJ whole genome shotgun (WGS) entry which is preliminary data.</text>
</comment>
<dbReference type="AlphaFoldDB" id="A0A5J5EIS1"/>
<organism evidence="2 3">
    <name type="scientific">Sphaerosporella brunnea</name>
    <dbReference type="NCBI Taxonomy" id="1250544"/>
    <lineage>
        <taxon>Eukaryota</taxon>
        <taxon>Fungi</taxon>
        <taxon>Dikarya</taxon>
        <taxon>Ascomycota</taxon>
        <taxon>Pezizomycotina</taxon>
        <taxon>Pezizomycetes</taxon>
        <taxon>Pezizales</taxon>
        <taxon>Pyronemataceae</taxon>
        <taxon>Sphaerosporella</taxon>
    </lineage>
</organism>
<accession>A0A5J5EIS1</accession>
<reference evidence="2 3" key="1">
    <citation type="submission" date="2019-09" db="EMBL/GenBank/DDBJ databases">
        <title>Draft genome of the ectomycorrhizal ascomycete Sphaerosporella brunnea.</title>
        <authorList>
            <consortium name="DOE Joint Genome Institute"/>
            <person name="Benucci G.M."/>
            <person name="Marozzi G."/>
            <person name="Antonielli L."/>
            <person name="Sanchez S."/>
            <person name="Marco P."/>
            <person name="Wang X."/>
            <person name="Falini L.B."/>
            <person name="Barry K."/>
            <person name="Haridas S."/>
            <person name="Lipzen A."/>
            <person name="Labutti K."/>
            <person name="Grigoriev I.V."/>
            <person name="Murat C."/>
            <person name="Martin F."/>
            <person name="Albertini E."/>
            <person name="Donnini D."/>
            <person name="Bonito G."/>
        </authorList>
    </citation>
    <scope>NUCLEOTIDE SEQUENCE [LARGE SCALE GENOMIC DNA]</scope>
    <source>
        <strain evidence="2 3">Sb_GMNB300</strain>
    </source>
</reference>
<gene>
    <name evidence="2" type="ORF">FN846DRAFT_786157</name>
</gene>
<feature type="domain" description="PLL-like beta propeller" evidence="1">
    <location>
        <begin position="23"/>
        <end position="274"/>
    </location>
</feature>